<accession>A0A7G7BIZ4</accession>
<evidence type="ECO:0000313" key="1">
    <source>
        <dbReference type="EMBL" id="QNE75309.1"/>
    </source>
</evidence>
<proteinExistence type="predicted"/>
<dbReference type="Proteomes" id="UP000515307">
    <property type="component" value="Chromosome"/>
</dbReference>
<dbReference type="RefSeq" id="WP_185298843.1">
    <property type="nucleotide sequence ID" value="NZ_CP045702.1"/>
</dbReference>
<gene>
    <name evidence="1" type="ORF">F0344_12400</name>
</gene>
<evidence type="ECO:0000313" key="2">
    <source>
        <dbReference type="Proteomes" id="UP000515307"/>
    </source>
</evidence>
<reference evidence="2" key="1">
    <citation type="submission" date="2019-10" db="EMBL/GenBank/DDBJ databases">
        <title>Antimicrobial potential of Antarctic Bacteria.</title>
        <authorList>
            <person name="Benaud N."/>
            <person name="Edwards R.J."/>
            <person name="Ferrari B.C."/>
        </authorList>
    </citation>
    <scope>NUCLEOTIDE SEQUENCE [LARGE SCALE GENOMIC DNA]</scope>
    <source>
        <strain evidence="2">NBSH44</strain>
    </source>
</reference>
<protein>
    <submittedName>
        <fullName evidence="1">Uncharacterized protein</fullName>
    </submittedName>
</protein>
<dbReference type="AlphaFoldDB" id="A0A7G7BIZ4"/>
<dbReference type="EMBL" id="CP045702">
    <property type="protein sequence ID" value="QNE75309.1"/>
    <property type="molecule type" value="Genomic_DNA"/>
</dbReference>
<dbReference type="KEGG" id="sfiy:F0344_12400"/>
<organism evidence="1 2">
    <name type="scientific">Streptomyces finlayi</name>
    <dbReference type="NCBI Taxonomy" id="67296"/>
    <lineage>
        <taxon>Bacteria</taxon>
        <taxon>Bacillati</taxon>
        <taxon>Actinomycetota</taxon>
        <taxon>Actinomycetes</taxon>
        <taxon>Kitasatosporales</taxon>
        <taxon>Streptomycetaceae</taxon>
        <taxon>Streptomyces</taxon>
    </lineage>
</organism>
<sequence length="54" mass="6634">MEPWEHCPHENDDVCAYHLAEFRREEYQDYLDDIRAEWESEVYAAATMDDYLYV</sequence>
<keyword evidence="2" id="KW-1185">Reference proteome</keyword>
<name>A0A7G7BIZ4_9ACTN</name>